<keyword evidence="1" id="KW-1133">Transmembrane helix</keyword>
<name>A0A413IUK4_9BACT</name>
<accession>A0A413IUK4</accession>
<keyword evidence="1" id="KW-0812">Transmembrane</keyword>
<organism evidence="3 5">
    <name type="scientific">Butyricimonas virosa</name>
    <dbReference type="NCBI Taxonomy" id="544645"/>
    <lineage>
        <taxon>Bacteria</taxon>
        <taxon>Pseudomonadati</taxon>
        <taxon>Bacteroidota</taxon>
        <taxon>Bacteroidia</taxon>
        <taxon>Bacteroidales</taxon>
        <taxon>Odoribacteraceae</taxon>
        <taxon>Butyricimonas</taxon>
    </lineage>
</organism>
<protein>
    <recommendedName>
        <fullName evidence="6">Xanthan lyase</fullName>
    </recommendedName>
</protein>
<evidence type="ECO:0000256" key="1">
    <source>
        <dbReference type="SAM" id="Phobius"/>
    </source>
</evidence>
<proteinExistence type="predicted"/>
<feature type="transmembrane region" description="Helical" evidence="1">
    <location>
        <begin position="141"/>
        <end position="163"/>
    </location>
</feature>
<reference evidence="4 5" key="1">
    <citation type="submission" date="2018-08" db="EMBL/GenBank/DDBJ databases">
        <title>A genome reference for cultivated species of the human gut microbiota.</title>
        <authorList>
            <person name="Zou Y."/>
            <person name="Xue W."/>
            <person name="Luo G."/>
        </authorList>
    </citation>
    <scope>NUCLEOTIDE SEQUENCE [LARGE SCALE GENOMIC DNA]</scope>
    <source>
        <strain evidence="2 4">AF14-49</strain>
        <strain evidence="3 5">OF02-7</strain>
    </source>
</reference>
<feature type="transmembrane region" description="Helical" evidence="1">
    <location>
        <begin position="255"/>
        <end position="276"/>
    </location>
</feature>
<sequence length="1119" mass="128398">MNMRNVNIVARYESKLLRRDIVFLGFVVIALVGISLWQMIKQGRVNVFWYKVALPSSFPFFSMYYYNLVQVLIALFVCMEVVYRERKKDAMEVFLCRPFRNSEYCIGRFLGIFRMFLFVNICVLLVCMYINLWVVGAPFNVWIYVFYLFTLSIPTLIFVLGCALSISAMVKNRPLSVLVLGLFGLGVYFYLDEWQFGAFDFWGRNLPNMFSDVVGHPDLKGYLLHRLTYTGLGVAGVLFWVANMKRLRDHKEHQGLQWGSGGVVVLCSVICLFLYWDAIRQRECRSEEYRQAYVEYQSRPKARVTNHEISYEWKDGEMWLDSRMTLQNRNQERLSEIVLYLNPSLEIYSLKEAGNDMGYHRDQQVVVLERQLLPGDTISLHLSYKGKIDEAICYLDVPFEERHNVGRYDPGKRRGLFNFGTRFAYLGENYTLLHPEILWYPVAVPPINMVSPYAREINFSEYTLRVKTRDGQQVLSQGEPEYGTGEVFFKNRQKLPGITLCIGNYHKKEIEIGNLHVEFYYFPGHELFFEGYTEIQGEKLSKVLAMLKGRLEARIGRGYPFQKLMLVESPLSFVSFLRKWKTGSEFVQPEFVFLGERAASIPSYVPMTVAKKFAKERQENLDDPEGIYSVERMGLQSNVTLLQQKLHDILPMYYDFTGFLSSGTYPAANMLLSKMFISKKKYTIGNTGLRPDDMLAIDCLKQASLKEILSNDSLPDKVQARIFELEAGALAAYLSTSVAPEKLYQFSEQLSSGTQFEEITLEQIARNFQVDLGVDLLPFMDKLYQREGLPSFDIRDIQVQQIITDGFPKYQVCFKVWNMSDMDGVISILADDETVDEFMSKREGGIAVDFNMPLREKYYMIPAGVCKEVKFIMNGDHGYIGTNLAANFPGDYNIPLVKEGISKIREGMEGIWDIDRRFFENSGEIIVDNRSEQFQLIDSGERKRLPFLTKERKSTFKASLEKKEWTEMFTAESYGIPVRSAFGKVSGTGTGKAIWTADIKETGKYEVFFYHQVSSLTYPPISSVFTGSLLHYKVCNSLMEKEVIVEADIIPVGWVSLGKFDFPVGKAQVILDDRGGEIKADAEDKSAGLVQVHGVPDDKLPVKKQLIIADAVKLVRVKE</sequence>
<feature type="transmembrane region" description="Helical" evidence="1">
    <location>
        <begin position="21"/>
        <end position="40"/>
    </location>
</feature>
<dbReference type="STRING" id="1121130.GCA_000519105_01342"/>
<evidence type="ECO:0000313" key="2">
    <source>
        <dbReference type="EMBL" id="RGV31271.1"/>
    </source>
</evidence>
<dbReference type="AlphaFoldDB" id="A0A413IUK4"/>
<feature type="transmembrane region" description="Helical" evidence="1">
    <location>
        <begin position="223"/>
        <end position="243"/>
    </location>
</feature>
<dbReference type="EMBL" id="QRZA01000036">
    <property type="protein sequence ID" value="RGV31271.1"/>
    <property type="molecule type" value="Genomic_DNA"/>
</dbReference>
<feature type="transmembrane region" description="Helical" evidence="1">
    <location>
        <begin position="64"/>
        <end position="83"/>
    </location>
</feature>
<keyword evidence="1" id="KW-0472">Membrane</keyword>
<evidence type="ECO:0000313" key="4">
    <source>
        <dbReference type="Proteomes" id="UP000283589"/>
    </source>
</evidence>
<gene>
    <name evidence="2" type="ORF">DWW18_18120</name>
    <name evidence="3" type="ORF">DXA50_01395</name>
</gene>
<evidence type="ECO:0000313" key="3">
    <source>
        <dbReference type="EMBL" id="RGY21525.1"/>
    </source>
</evidence>
<dbReference type="Proteomes" id="UP000286063">
    <property type="component" value="Unassembled WGS sequence"/>
</dbReference>
<comment type="caution">
    <text evidence="3">The sequence shown here is derived from an EMBL/GenBank/DDBJ whole genome shotgun (WGS) entry which is preliminary data.</text>
</comment>
<evidence type="ECO:0008006" key="6">
    <source>
        <dbReference type="Google" id="ProtNLM"/>
    </source>
</evidence>
<dbReference type="EMBL" id="QSCR01000001">
    <property type="protein sequence ID" value="RGY21525.1"/>
    <property type="molecule type" value="Genomic_DNA"/>
</dbReference>
<dbReference type="Proteomes" id="UP000283589">
    <property type="component" value="Unassembled WGS sequence"/>
</dbReference>
<feature type="transmembrane region" description="Helical" evidence="1">
    <location>
        <begin position="116"/>
        <end position="135"/>
    </location>
</feature>
<evidence type="ECO:0000313" key="5">
    <source>
        <dbReference type="Proteomes" id="UP000286063"/>
    </source>
</evidence>
<feature type="transmembrane region" description="Helical" evidence="1">
    <location>
        <begin position="175"/>
        <end position="191"/>
    </location>
</feature>